<keyword evidence="6" id="KW-0663">Pyridoxal phosphate</keyword>
<evidence type="ECO:0000256" key="8">
    <source>
        <dbReference type="ARBA" id="ARBA00023014"/>
    </source>
</evidence>
<dbReference type="Gene3D" id="3.90.1150.10">
    <property type="entry name" value="Aspartate Aminotransferase, domain 1"/>
    <property type="match status" value="1"/>
</dbReference>
<dbReference type="PIRSF" id="PIRSF005572">
    <property type="entry name" value="NifS"/>
    <property type="match status" value="1"/>
</dbReference>
<dbReference type="Gene3D" id="1.10.260.50">
    <property type="match status" value="1"/>
</dbReference>
<name>A0A840PXW9_URETH</name>
<dbReference type="AlphaFoldDB" id="A0A840PXW9"/>
<sequence length="381" mass="41848">MQTFYLDHAATSPVHPEVINSMTEVMARVYGNPSSIHAAGRSARKILDEARSILAQSIGAKDTEIILTSGGTEADNTAIFGVAQALKSKGKHIITTSVEHHAVLHACEQLEKAGFEVTYLPVNENGRISVESVKNALRADTILVTIMYGNNEVGTIQPIKEIGELLKDHQAIFHTDAVQAYGLEKIDINELHVDLLSVSSHKINGPKGIGFLYQREKTPLVATFYGGSQERKRRAGTENVHAAVGFAKAVEISQREMEKRQETYLQFRTIFLNVLNREQITYKVNGDHEYFLKHILNISFPGMDVESFLVNLDMDGVYASSGSACTAGSIDPSHVLVAMFGKGASELRNSIRFSFGLGLTKEDVEIAAERTAKIVKRMTNS</sequence>
<dbReference type="GO" id="GO:0046872">
    <property type="term" value="F:metal ion binding"/>
    <property type="evidence" value="ECO:0007669"/>
    <property type="project" value="UniProtKB-KW"/>
</dbReference>
<evidence type="ECO:0000256" key="7">
    <source>
        <dbReference type="ARBA" id="ARBA00023004"/>
    </source>
</evidence>
<comment type="similarity">
    <text evidence="2">Belongs to the class-V pyridoxal-phosphate-dependent aminotransferase family. NifS/IscS subfamily.</text>
</comment>
<keyword evidence="7" id="KW-0408">Iron</keyword>
<keyword evidence="13" id="KW-1185">Reference proteome</keyword>
<dbReference type="EC" id="2.8.1.7" evidence="3"/>
<evidence type="ECO:0000256" key="1">
    <source>
        <dbReference type="ARBA" id="ARBA00001933"/>
    </source>
</evidence>
<keyword evidence="5" id="KW-0479">Metal-binding</keyword>
<dbReference type="InterPro" id="IPR016454">
    <property type="entry name" value="Cysteine_dSase"/>
</dbReference>
<dbReference type="GO" id="GO:0031071">
    <property type="term" value="F:cysteine desulfurase activity"/>
    <property type="evidence" value="ECO:0007669"/>
    <property type="project" value="UniProtKB-EC"/>
</dbReference>
<accession>A0A840PXW9</accession>
<dbReference type="GO" id="GO:0051536">
    <property type="term" value="F:iron-sulfur cluster binding"/>
    <property type="evidence" value="ECO:0007669"/>
    <property type="project" value="UniProtKB-KW"/>
</dbReference>
<dbReference type="Proteomes" id="UP000557217">
    <property type="component" value="Unassembled WGS sequence"/>
</dbReference>
<evidence type="ECO:0000256" key="6">
    <source>
        <dbReference type="ARBA" id="ARBA00022898"/>
    </source>
</evidence>
<protein>
    <recommendedName>
        <fullName evidence="3">cysteine desulfurase</fullName>
        <ecNumber evidence="3">2.8.1.7</ecNumber>
    </recommendedName>
</protein>
<dbReference type="NCBIfam" id="NF002806">
    <property type="entry name" value="PRK02948.1"/>
    <property type="match status" value="1"/>
</dbReference>
<evidence type="ECO:0000256" key="9">
    <source>
        <dbReference type="ARBA" id="ARBA00050776"/>
    </source>
</evidence>
<comment type="caution">
    <text evidence="12">The sequence shown here is derived from an EMBL/GenBank/DDBJ whole genome shotgun (WGS) entry which is preliminary data.</text>
</comment>
<dbReference type="InterPro" id="IPR000192">
    <property type="entry name" value="Aminotrans_V_dom"/>
</dbReference>
<dbReference type="FunFam" id="3.40.640.10:FF:000084">
    <property type="entry name" value="IscS-like cysteine desulfurase"/>
    <property type="match status" value="1"/>
</dbReference>
<keyword evidence="8" id="KW-0411">Iron-sulfur</keyword>
<gene>
    <name evidence="12" type="ORF">HNR36_002574</name>
</gene>
<dbReference type="SUPFAM" id="SSF53383">
    <property type="entry name" value="PLP-dependent transferases"/>
    <property type="match status" value="1"/>
</dbReference>
<evidence type="ECO:0000256" key="10">
    <source>
        <dbReference type="RuleBase" id="RU004504"/>
    </source>
</evidence>
<dbReference type="PROSITE" id="PS00595">
    <property type="entry name" value="AA_TRANSFER_CLASS_5"/>
    <property type="match status" value="1"/>
</dbReference>
<dbReference type="InterPro" id="IPR015424">
    <property type="entry name" value="PyrdxlP-dep_Trfase"/>
</dbReference>
<evidence type="ECO:0000313" key="12">
    <source>
        <dbReference type="EMBL" id="MBB5150174.1"/>
    </source>
</evidence>
<dbReference type="InterPro" id="IPR015421">
    <property type="entry name" value="PyrdxlP-dep_Trfase_major"/>
</dbReference>
<evidence type="ECO:0000256" key="3">
    <source>
        <dbReference type="ARBA" id="ARBA00012239"/>
    </source>
</evidence>
<comment type="cofactor">
    <cofactor evidence="1 10">
        <name>pyridoxal 5'-phosphate</name>
        <dbReference type="ChEBI" id="CHEBI:597326"/>
    </cofactor>
</comment>
<dbReference type="PANTHER" id="PTHR11601">
    <property type="entry name" value="CYSTEINE DESULFURYLASE FAMILY MEMBER"/>
    <property type="match status" value="1"/>
</dbReference>
<comment type="catalytic activity">
    <reaction evidence="9">
        <text>(sulfur carrier)-H + L-cysteine = (sulfur carrier)-SH + L-alanine</text>
        <dbReference type="Rhea" id="RHEA:43892"/>
        <dbReference type="Rhea" id="RHEA-COMP:14737"/>
        <dbReference type="Rhea" id="RHEA-COMP:14739"/>
        <dbReference type="ChEBI" id="CHEBI:29917"/>
        <dbReference type="ChEBI" id="CHEBI:35235"/>
        <dbReference type="ChEBI" id="CHEBI:57972"/>
        <dbReference type="ChEBI" id="CHEBI:64428"/>
        <dbReference type="EC" id="2.8.1.7"/>
    </reaction>
</comment>
<dbReference type="InterPro" id="IPR015422">
    <property type="entry name" value="PyrdxlP-dep_Trfase_small"/>
</dbReference>
<proteinExistence type="inferred from homology"/>
<reference evidence="12 13" key="1">
    <citation type="submission" date="2020-08" db="EMBL/GenBank/DDBJ databases">
        <title>Genomic Encyclopedia of Type Strains, Phase IV (KMG-IV): sequencing the most valuable type-strain genomes for metagenomic binning, comparative biology and taxonomic classification.</title>
        <authorList>
            <person name="Goeker M."/>
        </authorList>
    </citation>
    <scope>NUCLEOTIDE SEQUENCE [LARGE SCALE GENOMIC DNA]</scope>
    <source>
        <strain evidence="12 13">DSM 10633</strain>
    </source>
</reference>
<evidence type="ECO:0000256" key="4">
    <source>
        <dbReference type="ARBA" id="ARBA00022679"/>
    </source>
</evidence>
<evidence type="ECO:0000313" key="13">
    <source>
        <dbReference type="Proteomes" id="UP000557217"/>
    </source>
</evidence>
<evidence type="ECO:0000256" key="5">
    <source>
        <dbReference type="ARBA" id="ARBA00022723"/>
    </source>
</evidence>
<dbReference type="PANTHER" id="PTHR11601:SF34">
    <property type="entry name" value="CYSTEINE DESULFURASE"/>
    <property type="match status" value="1"/>
</dbReference>
<evidence type="ECO:0000259" key="11">
    <source>
        <dbReference type="Pfam" id="PF00266"/>
    </source>
</evidence>
<dbReference type="EMBL" id="JACHGZ010000040">
    <property type="protein sequence ID" value="MBB5150174.1"/>
    <property type="molecule type" value="Genomic_DNA"/>
</dbReference>
<dbReference type="InterPro" id="IPR020578">
    <property type="entry name" value="Aminotrans_V_PyrdxlP_BS"/>
</dbReference>
<organism evidence="12 13">
    <name type="scientific">Ureibacillus thermosphaericus</name>
    <dbReference type="NCBI Taxonomy" id="51173"/>
    <lineage>
        <taxon>Bacteria</taxon>
        <taxon>Bacillati</taxon>
        <taxon>Bacillota</taxon>
        <taxon>Bacilli</taxon>
        <taxon>Bacillales</taxon>
        <taxon>Caryophanaceae</taxon>
        <taxon>Ureibacillus</taxon>
    </lineage>
</organism>
<dbReference type="Gene3D" id="3.40.640.10">
    <property type="entry name" value="Type I PLP-dependent aspartate aminotransferase-like (Major domain)"/>
    <property type="match status" value="1"/>
</dbReference>
<dbReference type="Pfam" id="PF00266">
    <property type="entry name" value="Aminotran_5"/>
    <property type="match status" value="1"/>
</dbReference>
<feature type="domain" description="Aminotransferase class V" evidence="11">
    <location>
        <begin position="5"/>
        <end position="365"/>
    </location>
</feature>
<evidence type="ECO:0000256" key="2">
    <source>
        <dbReference type="ARBA" id="ARBA00006490"/>
    </source>
</evidence>
<keyword evidence="4 12" id="KW-0808">Transferase</keyword>
<dbReference type="RefSeq" id="WP_168412513.1">
    <property type="nucleotide sequence ID" value="NZ_JAAXPW010000023.1"/>
</dbReference>